<dbReference type="SMART" id="SM00342">
    <property type="entry name" value="HTH_ARAC"/>
    <property type="match status" value="1"/>
</dbReference>
<dbReference type="Pfam" id="PF12625">
    <property type="entry name" value="Arabinose_bd"/>
    <property type="match status" value="1"/>
</dbReference>
<organism evidence="5 6">
    <name type="scientific">Sinimarinibacterium thermocellulolyticum</name>
    <dbReference type="NCBI Taxonomy" id="3170016"/>
    <lineage>
        <taxon>Bacteria</taxon>
        <taxon>Pseudomonadati</taxon>
        <taxon>Pseudomonadota</taxon>
        <taxon>Gammaproteobacteria</taxon>
        <taxon>Nevskiales</taxon>
        <taxon>Nevskiaceae</taxon>
        <taxon>Sinimarinibacterium</taxon>
    </lineage>
</organism>
<dbReference type="Proteomes" id="UP001465331">
    <property type="component" value="Unassembled WGS sequence"/>
</dbReference>
<dbReference type="InterPro" id="IPR018060">
    <property type="entry name" value="HTH_AraC"/>
</dbReference>
<dbReference type="EMBL" id="JBEPIJ010000003">
    <property type="protein sequence ID" value="MES0873202.1"/>
    <property type="molecule type" value="Genomic_DNA"/>
</dbReference>
<comment type="caution">
    <text evidence="5">The sequence shown here is derived from an EMBL/GenBank/DDBJ whole genome shotgun (WGS) entry which is preliminary data.</text>
</comment>
<dbReference type="InterPro" id="IPR009057">
    <property type="entry name" value="Homeodomain-like_sf"/>
</dbReference>
<keyword evidence="6" id="KW-1185">Reference proteome</keyword>
<evidence type="ECO:0000259" key="4">
    <source>
        <dbReference type="PROSITE" id="PS01124"/>
    </source>
</evidence>
<name>A0ABV2A7G8_9GAMM</name>
<evidence type="ECO:0000256" key="2">
    <source>
        <dbReference type="ARBA" id="ARBA00023125"/>
    </source>
</evidence>
<dbReference type="Gene3D" id="1.10.10.60">
    <property type="entry name" value="Homeodomain-like"/>
    <property type="match status" value="1"/>
</dbReference>
<keyword evidence="1" id="KW-0805">Transcription regulation</keyword>
<reference evidence="5 6" key="1">
    <citation type="submission" date="2024-06" db="EMBL/GenBank/DDBJ databases">
        <authorList>
            <person name="Li Z."/>
            <person name="Jiang Y."/>
        </authorList>
    </citation>
    <scope>NUCLEOTIDE SEQUENCE [LARGE SCALE GENOMIC DNA]</scope>
    <source>
        <strain evidence="5 6">HSW-8</strain>
    </source>
</reference>
<feature type="domain" description="HTH araC/xylS-type" evidence="4">
    <location>
        <begin position="238"/>
        <end position="336"/>
    </location>
</feature>
<dbReference type="SUPFAM" id="SSF46689">
    <property type="entry name" value="Homeodomain-like"/>
    <property type="match status" value="1"/>
</dbReference>
<dbReference type="PROSITE" id="PS01124">
    <property type="entry name" value="HTH_ARAC_FAMILY_2"/>
    <property type="match status" value="1"/>
</dbReference>
<evidence type="ECO:0000256" key="1">
    <source>
        <dbReference type="ARBA" id="ARBA00023015"/>
    </source>
</evidence>
<protein>
    <submittedName>
        <fullName evidence="5">AraC family transcriptional regulator</fullName>
    </submittedName>
</protein>
<keyword evidence="3" id="KW-0804">Transcription</keyword>
<evidence type="ECO:0000256" key="3">
    <source>
        <dbReference type="ARBA" id="ARBA00023163"/>
    </source>
</evidence>
<evidence type="ECO:0000313" key="6">
    <source>
        <dbReference type="Proteomes" id="UP001465331"/>
    </source>
</evidence>
<evidence type="ECO:0000313" key="5">
    <source>
        <dbReference type="EMBL" id="MES0873202.1"/>
    </source>
</evidence>
<dbReference type="PANTHER" id="PTHR47894">
    <property type="entry name" value="HTH-TYPE TRANSCRIPTIONAL REGULATOR GADX"/>
    <property type="match status" value="1"/>
</dbReference>
<gene>
    <name evidence="5" type="ORF">ABSH63_04125</name>
</gene>
<sequence length="343" mass="37937">MEKDSVSISFVVEALRPVRRRGHDVAALLQAAGIPEGLLGSPQSRVPAQCFSALWLAVAALLDDELFGLDSRRMKVGSFAAITYGCVGARTLAEAVRRMVRLFGIILDDTALELELGQDGTQAELRLRPTPRAAGKPIVPFAHETLLVMAHGLMCWLAGRRIPIQRAEFAYPAPPHWAEYRVMYSPQLAFEQPCTRIVFDAALLAVPVRQTQRSATAFLRAAPYTIVLKYKSAESWTARVRRALRDTAPDRWPGFDALARRLDSTPSALRRALEREGSSFRAIKDALRRDLAIALLSEGTRPIPEIARAVGFAEASAFHRAFKLWTGVQPGAYRRRRAGAQAR</sequence>
<keyword evidence="2" id="KW-0238">DNA-binding</keyword>
<accession>A0ABV2A7G8</accession>
<proteinExistence type="predicted"/>
<dbReference type="PANTHER" id="PTHR47894:SF1">
    <property type="entry name" value="HTH-TYPE TRANSCRIPTIONAL REGULATOR VQSM"/>
    <property type="match status" value="1"/>
</dbReference>
<dbReference type="InterPro" id="IPR032687">
    <property type="entry name" value="AraC-type_N"/>
</dbReference>
<dbReference type="Pfam" id="PF12833">
    <property type="entry name" value="HTH_18"/>
    <property type="match status" value="1"/>
</dbReference>